<dbReference type="PANTHER" id="PTHR10272">
    <property type="entry name" value="PLATELET-ACTIVATING FACTOR ACETYLHYDROLASE"/>
    <property type="match status" value="1"/>
</dbReference>
<proteinExistence type="predicted"/>
<keyword evidence="1 4" id="KW-0378">Hydrolase</keyword>
<gene>
    <name evidence="4" type="ORF">FCH28_16685</name>
</gene>
<keyword evidence="3" id="KW-0443">Lipid metabolism</keyword>
<sequence length="381" mass="41526">MTLPAPTGPHQVGTASLHLVDHRRHDPWVTGQAHRELMVSVRYPAQEDAGRYPLAPQMLPGEAAGFDALNSFSKYVPQGKVDWGATRTHAHQGAPVARHRGRLPVVLYSPGAGDPRSLGSTLCDELASRGYVVVSIDHTYEAAGVEFPDGRVARSVMPAEMERAEKAGRMTELLKKVSGVRVADTRFVLDELTKVGRSSPLPAGLRGALDLKAIGMFGQSAGGFTAAQTMHDDRRIKAAVNMDGVMGYTQRDDDPSNPSTVGLDGVDRPLLLMGKEGDTHHTVASWGAVWGHSSGWHRDLTLGRSTHASYTDAESLIPQIARRLDLRRKEVIKMIGSIDPGRAVAAQRAYVPAFFDRWLRGRDSGLFDGPSDRYPEVRFVR</sequence>
<evidence type="ECO:0000256" key="3">
    <source>
        <dbReference type="ARBA" id="ARBA00023098"/>
    </source>
</evidence>
<keyword evidence="2" id="KW-0442">Lipid degradation</keyword>
<comment type="caution">
    <text evidence="4">The sequence shown here is derived from an EMBL/GenBank/DDBJ whole genome shotgun (WGS) entry which is preliminary data.</text>
</comment>
<evidence type="ECO:0000313" key="5">
    <source>
        <dbReference type="Proteomes" id="UP000308697"/>
    </source>
</evidence>
<organism evidence="4 5">
    <name type="scientific">Streptomyces piniterrae</name>
    <dbReference type="NCBI Taxonomy" id="2571125"/>
    <lineage>
        <taxon>Bacteria</taxon>
        <taxon>Bacillati</taxon>
        <taxon>Actinomycetota</taxon>
        <taxon>Actinomycetes</taxon>
        <taxon>Kitasatosporales</taxon>
        <taxon>Streptomycetaceae</taxon>
        <taxon>Streptomyces</taxon>
    </lineage>
</organism>
<accession>A0A4U0NGS7</accession>
<dbReference type="EMBL" id="SUMB01000005">
    <property type="protein sequence ID" value="TJZ52822.1"/>
    <property type="molecule type" value="Genomic_DNA"/>
</dbReference>
<dbReference type="AlphaFoldDB" id="A0A4U0NGS7"/>
<dbReference type="GO" id="GO:0003847">
    <property type="term" value="F:1-alkyl-2-acetylglycerophosphocholine esterase activity"/>
    <property type="evidence" value="ECO:0007669"/>
    <property type="project" value="TreeGrafter"/>
</dbReference>
<dbReference type="GO" id="GO:0016042">
    <property type="term" value="P:lipid catabolic process"/>
    <property type="evidence" value="ECO:0007669"/>
    <property type="project" value="UniProtKB-KW"/>
</dbReference>
<reference evidence="4 5" key="1">
    <citation type="submission" date="2019-04" db="EMBL/GenBank/DDBJ databases">
        <title>Streptomyces piniterrae sp. nov., a heliquinomycin-producing actinomycete isolated from rhizosphere soil of Pinus yunnanensis.</title>
        <authorList>
            <person name="Zhuang X."/>
            <person name="Zhao J."/>
        </authorList>
    </citation>
    <scope>NUCLEOTIDE SEQUENCE [LARGE SCALE GENOMIC DNA]</scope>
    <source>
        <strain evidence="5">jys28</strain>
    </source>
</reference>
<dbReference type="Proteomes" id="UP000308697">
    <property type="component" value="Unassembled WGS sequence"/>
</dbReference>
<dbReference type="OrthoDB" id="569821at2"/>
<evidence type="ECO:0000256" key="1">
    <source>
        <dbReference type="ARBA" id="ARBA00022801"/>
    </source>
</evidence>
<dbReference type="PANTHER" id="PTHR10272:SF0">
    <property type="entry name" value="PLATELET-ACTIVATING FACTOR ACETYLHYDROLASE"/>
    <property type="match status" value="1"/>
</dbReference>
<evidence type="ECO:0000313" key="4">
    <source>
        <dbReference type="EMBL" id="TJZ52822.1"/>
    </source>
</evidence>
<keyword evidence="5" id="KW-1185">Reference proteome</keyword>
<name>A0A4U0NGS7_9ACTN</name>
<dbReference type="InterPro" id="IPR029058">
    <property type="entry name" value="AB_hydrolase_fold"/>
</dbReference>
<dbReference type="Pfam" id="PF03403">
    <property type="entry name" value="PAF-AH_p_II"/>
    <property type="match status" value="1"/>
</dbReference>
<dbReference type="Gene3D" id="3.40.50.1820">
    <property type="entry name" value="alpha/beta hydrolase"/>
    <property type="match status" value="1"/>
</dbReference>
<protein>
    <submittedName>
        <fullName evidence="4">Hydrolase</fullName>
    </submittedName>
</protein>
<dbReference type="SUPFAM" id="SSF53474">
    <property type="entry name" value="alpha/beta-Hydrolases"/>
    <property type="match status" value="1"/>
</dbReference>
<evidence type="ECO:0000256" key="2">
    <source>
        <dbReference type="ARBA" id="ARBA00022963"/>
    </source>
</evidence>